<name>X0XUH5_9ZZZZ</name>
<gene>
    <name evidence="2" type="ORF">S01H1_73170</name>
</gene>
<proteinExistence type="predicted"/>
<organism evidence="2">
    <name type="scientific">marine sediment metagenome</name>
    <dbReference type="NCBI Taxonomy" id="412755"/>
    <lineage>
        <taxon>unclassified sequences</taxon>
        <taxon>metagenomes</taxon>
        <taxon>ecological metagenomes</taxon>
    </lineage>
</organism>
<dbReference type="Pfam" id="PF21956">
    <property type="entry name" value="DUF6922"/>
    <property type="match status" value="1"/>
</dbReference>
<dbReference type="EMBL" id="BARS01048874">
    <property type="protein sequence ID" value="GAG28456.1"/>
    <property type="molecule type" value="Genomic_DNA"/>
</dbReference>
<reference evidence="2" key="1">
    <citation type="journal article" date="2014" name="Front. Microbiol.">
        <title>High frequency of phylogenetically diverse reductive dehalogenase-homologous genes in deep subseafloor sedimentary metagenomes.</title>
        <authorList>
            <person name="Kawai M."/>
            <person name="Futagami T."/>
            <person name="Toyoda A."/>
            <person name="Takaki Y."/>
            <person name="Nishi S."/>
            <person name="Hori S."/>
            <person name="Arai W."/>
            <person name="Tsubouchi T."/>
            <person name="Morono Y."/>
            <person name="Uchiyama I."/>
            <person name="Ito T."/>
            <person name="Fujiyama A."/>
            <person name="Inagaki F."/>
            <person name="Takami H."/>
        </authorList>
    </citation>
    <scope>NUCLEOTIDE SEQUENCE</scope>
    <source>
        <strain evidence="2">Expedition CK06-06</strain>
    </source>
</reference>
<accession>X0XUH5</accession>
<feature type="domain" description="DUF6922" evidence="1">
    <location>
        <begin position="18"/>
        <end position="63"/>
    </location>
</feature>
<evidence type="ECO:0000313" key="2">
    <source>
        <dbReference type="EMBL" id="GAG28456.1"/>
    </source>
</evidence>
<dbReference type="AlphaFoldDB" id="X0XUH5"/>
<dbReference type="InterPro" id="IPR053830">
    <property type="entry name" value="DUF6922"/>
</dbReference>
<sequence>SQPIAEMTAAGIPRSLAPCFQEYDLERLDPTGHGELVIERVLAYGNRRELGWLFDRYGRARVTDWVQRLGARRLPWRRYNLWCVLLGLPPARRLRSEEQRIWPY</sequence>
<protein>
    <recommendedName>
        <fullName evidence="1">DUF6922 domain-containing protein</fullName>
    </recommendedName>
</protein>
<evidence type="ECO:0000259" key="1">
    <source>
        <dbReference type="Pfam" id="PF21956"/>
    </source>
</evidence>
<comment type="caution">
    <text evidence="2">The sequence shown here is derived from an EMBL/GenBank/DDBJ whole genome shotgun (WGS) entry which is preliminary data.</text>
</comment>
<feature type="non-terminal residue" evidence="2">
    <location>
        <position position="1"/>
    </location>
</feature>